<dbReference type="KEGG" id="phb:HYN04_02715"/>
<dbReference type="Gene3D" id="3.30.70.580">
    <property type="entry name" value="Pseudouridine synthase I, catalytic domain, N-terminal subdomain"/>
    <property type="match status" value="1"/>
</dbReference>
<evidence type="ECO:0000313" key="11">
    <source>
        <dbReference type="Proteomes" id="UP000247763"/>
    </source>
</evidence>
<accession>A0A2Z3HM45</accession>
<dbReference type="GO" id="GO:0003723">
    <property type="term" value="F:RNA binding"/>
    <property type="evidence" value="ECO:0007669"/>
    <property type="project" value="UniProtKB-KW"/>
</dbReference>
<dbReference type="SUPFAM" id="SSF55120">
    <property type="entry name" value="Pseudouridine synthase"/>
    <property type="match status" value="1"/>
</dbReference>
<dbReference type="InterPro" id="IPR020103">
    <property type="entry name" value="PsdUridine_synth_cat_dom_sf"/>
</dbReference>
<dbReference type="RefSeq" id="WP_110449336.1">
    <property type="nucleotide sequence ID" value="NZ_CP029479.1"/>
</dbReference>
<keyword evidence="6" id="KW-0694">RNA-binding</keyword>
<dbReference type="InterPro" id="IPR006145">
    <property type="entry name" value="PsdUridine_synth_RsuA/RluA"/>
</dbReference>
<dbReference type="Gene3D" id="3.30.70.1560">
    <property type="entry name" value="Alpha-L RNA-binding motif"/>
    <property type="match status" value="1"/>
</dbReference>
<evidence type="ECO:0000256" key="2">
    <source>
        <dbReference type="ARBA" id="ARBA00008348"/>
    </source>
</evidence>
<dbReference type="Pfam" id="PF01479">
    <property type="entry name" value="S4"/>
    <property type="match status" value="1"/>
</dbReference>
<dbReference type="SUPFAM" id="SSF55174">
    <property type="entry name" value="Alpha-L RNA-binding motif"/>
    <property type="match status" value="1"/>
</dbReference>
<evidence type="ECO:0000313" key="10">
    <source>
        <dbReference type="EMBL" id="AWM76767.1"/>
    </source>
</evidence>
<gene>
    <name evidence="10" type="ORF">HYN04_02715</name>
</gene>
<sequence>MSRPPAVRLDRLLANLGYGSRREVHALVRDRAIVLDGQAVSDAGARISLTPDLPERMTVKGAPLDPPAPLVLMMHKPEGVVCSHREPGRSVYELLPSRWRSRTPSLSSIGRLDRDTTGLLLITDDGAFLHRVISPRSNAPKRYIATLRDPLRGDEAEIFGRGDLMLDGEDRPLAPARLEVLGPFLAQLTVTEGRYHQVRRMFSAVGNQVLGLHRDRIGALDLPADLPPGAWRRLGPADCAAVLSGDGEGPPAPA</sequence>
<evidence type="ECO:0000256" key="5">
    <source>
        <dbReference type="ARBA" id="ARBA00036535"/>
    </source>
</evidence>
<evidence type="ECO:0000256" key="3">
    <source>
        <dbReference type="ARBA" id="ARBA00023235"/>
    </source>
</evidence>
<dbReference type="InterPro" id="IPR042092">
    <property type="entry name" value="PsdUridine_s_RsuA/RluB/E/F_cat"/>
</dbReference>
<comment type="catalytic activity">
    <reaction evidence="5">
        <text>uridine(2604) in 23S rRNA = pseudouridine(2604) in 23S rRNA</text>
        <dbReference type="Rhea" id="RHEA:38875"/>
        <dbReference type="Rhea" id="RHEA-COMP:10093"/>
        <dbReference type="Rhea" id="RHEA-COMP:10094"/>
        <dbReference type="ChEBI" id="CHEBI:65314"/>
        <dbReference type="ChEBI" id="CHEBI:65315"/>
        <dbReference type="EC" id="5.4.99.21"/>
    </reaction>
</comment>
<feature type="domain" description="Pseudouridine synthase RsuA/RluA-like" evidence="8">
    <location>
        <begin position="71"/>
        <end position="204"/>
    </location>
</feature>
<dbReference type="PROSITE" id="PS01149">
    <property type="entry name" value="PSI_RSU"/>
    <property type="match status" value="1"/>
</dbReference>
<dbReference type="InterPro" id="IPR002942">
    <property type="entry name" value="S4_RNA-bd"/>
</dbReference>
<dbReference type="InterPro" id="IPR036986">
    <property type="entry name" value="S4_RNA-bd_sf"/>
</dbReference>
<comment type="similarity">
    <text evidence="2 7">Belongs to the pseudouridine synthase RsuA family.</text>
</comment>
<feature type="domain" description="RNA-binding S4" evidence="9">
    <location>
        <begin position="7"/>
        <end position="47"/>
    </location>
</feature>
<reference evidence="11" key="1">
    <citation type="submission" date="2018-05" db="EMBL/GenBank/DDBJ databases">
        <title>Genome sequencing of Phenylobacterium sp. HYN0004.</title>
        <authorList>
            <person name="Yi H."/>
            <person name="Baek C."/>
        </authorList>
    </citation>
    <scope>NUCLEOTIDE SEQUENCE [LARGE SCALE GENOMIC DNA]</scope>
    <source>
        <strain evidence="11">HYN0004</strain>
    </source>
</reference>
<evidence type="ECO:0000256" key="1">
    <source>
        <dbReference type="ARBA" id="ARBA00000073"/>
    </source>
</evidence>
<keyword evidence="3 7" id="KW-0413">Isomerase</keyword>
<proteinExistence type="inferred from homology"/>
<evidence type="ECO:0000256" key="4">
    <source>
        <dbReference type="ARBA" id="ARBA00036390"/>
    </source>
</evidence>
<dbReference type="InterPro" id="IPR000748">
    <property type="entry name" value="PsdUridine_synth_RsuA/RluB/E/F"/>
</dbReference>
<dbReference type="EC" id="5.4.99.-" evidence="7"/>
<dbReference type="OrthoDB" id="9807213at2"/>
<dbReference type="Pfam" id="PF00849">
    <property type="entry name" value="PseudoU_synth_2"/>
    <property type="match status" value="1"/>
</dbReference>
<dbReference type="NCBIfam" id="TIGR00093">
    <property type="entry name" value="pseudouridine synthase"/>
    <property type="match status" value="1"/>
</dbReference>
<evidence type="ECO:0000259" key="9">
    <source>
        <dbReference type="Pfam" id="PF01479"/>
    </source>
</evidence>
<dbReference type="PANTHER" id="PTHR47683:SF2">
    <property type="entry name" value="RNA-BINDING S4 DOMAIN-CONTAINING PROTEIN"/>
    <property type="match status" value="1"/>
</dbReference>
<dbReference type="EMBL" id="CP029479">
    <property type="protein sequence ID" value="AWM76767.1"/>
    <property type="molecule type" value="Genomic_DNA"/>
</dbReference>
<dbReference type="PANTHER" id="PTHR47683">
    <property type="entry name" value="PSEUDOURIDINE SYNTHASE FAMILY PROTEIN-RELATED"/>
    <property type="match status" value="1"/>
</dbReference>
<dbReference type="Proteomes" id="UP000247763">
    <property type="component" value="Chromosome"/>
</dbReference>
<comment type="catalytic activity">
    <reaction evidence="1">
        <text>a uridine in RNA = a pseudouridine in RNA</text>
        <dbReference type="Rhea" id="RHEA:48348"/>
        <dbReference type="Rhea" id="RHEA-COMP:12068"/>
        <dbReference type="Rhea" id="RHEA-COMP:12069"/>
        <dbReference type="ChEBI" id="CHEBI:65314"/>
        <dbReference type="ChEBI" id="CHEBI:65315"/>
    </reaction>
</comment>
<protein>
    <recommendedName>
        <fullName evidence="7">Pseudouridine synthase</fullName>
        <ecNumber evidence="7">5.4.99.-</ecNumber>
    </recommendedName>
</protein>
<organism evidence="10 11">
    <name type="scientific">Phenylobacterium parvum</name>
    <dbReference type="NCBI Taxonomy" id="2201350"/>
    <lineage>
        <taxon>Bacteria</taxon>
        <taxon>Pseudomonadati</taxon>
        <taxon>Pseudomonadota</taxon>
        <taxon>Alphaproteobacteria</taxon>
        <taxon>Caulobacterales</taxon>
        <taxon>Caulobacteraceae</taxon>
        <taxon>Phenylobacterium</taxon>
    </lineage>
</organism>
<dbReference type="GO" id="GO:0000455">
    <property type="term" value="P:enzyme-directed rRNA pseudouridine synthesis"/>
    <property type="evidence" value="ECO:0007669"/>
    <property type="project" value="UniProtKB-ARBA"/>
</dbReference>
<dbReference type="GO" id="GO:0160138">
    <property type="term" value="F:23S rRNA pseudouridine(2604) synthase activity"/>
    <property type="evidence" value="ECO:0007669"/>
    <property type="project" value="UniProtKB-EC"/>
</dbReference>
<evidence type="ECO:0000256" key="6">
    <source>
        <dbReference type="PROSITE-ProRule" id="PRU00182"/>
    </source>
</evidence>
<evidence type="ECO:0000256" key="7">
    <source>
        <dbReference type="RuleBase" id="RU003887"/>
    </source>
</evidence>
<dbReference type="Gene3D" id="3.10.290.10">
    <property type="entry name" value="RNA-binding S4 domain"/>
    <property type="match status" value="1"/>
</dbReference>
<dbReference type="CDD" id="cd02553">
    <property type="entry name" value="PseudoU_synth_RsuA"/>
    <property type="match status" value="1"/>
</dbReference>
<dbReference type="InterPro" id="IPR020094">
    <property type="entry name" value="TruA/RsuA/RluB/E/F_N"/>
</dbReference>
<name>A0A2Z3HM45_9CAUL</name>
<keyword evidence="11" id="KW-1185">Reference proteome</keyword>
<dbReference type="InterPro" id="IPR018496">
    <property type="entry name" value="PsdUridine_synth_RsuA/RluB_CS"/>
</dbReference>
<dbReference type="InterPro" id="IPR050343">
    <property type="entry name" value="RsuA_PseudoU_synthase"/>
</dbReference>
<dbReference type="PROSITE" id="PS50889">
    <property type="entry name" value="S4"/>
    <property type="match status" value="1"/>
</dbReference>
<comment type="catalytic activity">
    <reaction evidence="4">
        <text>uridine(35) in tRNA(Tyr) = pseudouridine(35) in tRNA(Tyr)</text>
        <dbReference type="Rhea" id="RHEA:60556"/>
        <dbReference type="Rhea" id="RHEA-COMP:15607"/>
        <dbReference type="Rhea" id="RHEA-COMP:15608"/>
        <dbReference type="ChEBI" id="CHEBI:65314"/>
        <dbReference type="ChEBI" id="CHEBI:65315"/>
    </reaction>
</comment>
<dbReference type="AlphaFoldDB" id="A0A2Z3HM45"/>
<evidence type="ECO:0000259" key="8">
    <source>
        <dbReference type="Pfam" id="PF00849"/>
    </source>
</evidence>